<dbReference type="InterPro" id="IPR039420">
    <property type="entry name" value="WalR-like"/>
</dbReference>
<evidence type="ECO:0000313" key="7">
    <source>
        <dbReference type="Proteomes" id="UP001501444"/>
    </source>
</evidence>
<evidence type="ECO:0000256" key="2">
    <source>
        <dbReference type="PROSITE-ProRule" id="PRU00169"/>
    </source>
</evidence>
<evidence type="ECO:0000256" key="3">
    <source>
        <dbReference type="PROSITE-ProRule" id="PRU01091"/>
    </source>
</evidence>
<feature type="domain" description="Response regulatory" evidence="4">
    <location>
        <begin position="5"/>
        <end position="118"/>
    </location>
</feature>
<dbReference type="CDD" id="cd00383">
    <property type="entry name" value="trans_reg_C"/>
    <property type="match status" value="1"/>
</dbReference>
<dbReference type="SMART" id="SM00448">
    <property type="entry name" value="REC"/>
    <property type="match status" value="1"/>
</dbReference>
<keyword evidence="7" id="KW-1185">Reference proteome</keyword>
<dbReference type="CDD" id="cd17620">
    <property type="entry name" value="REC_OmpR_KdpE-like"/>
    <property type="match status" value="1"/>
</dbReference>
<dbReference type="Proteomes" id="UP001501444">
    <property type="component" value="Unassembled WGS sequence"/>
</dbReference>
<dbReference type="PANTHER" id="PTHR48111">
    <property type="entry name" value="REGULATOR OF RPOS"/>
    <property type="match status" value="1"/>
</dbReference>
<organism evidence="6 7">
    <name type="scientific">Dactylosporangium salmoneum</name>
    <dbReference type="NCBI Taxonomy" id="53361"/>
    <lineage>
        <taxon>Bacteria</taxon>
        <taxon>Bacillati</taxon>
        <taxon>Actinomycetota</taxon>
        <taxon>Actinomycetes</taxon>
        <taxon>Micromonosporales</taxon>
        <taxon>Micromonosporaceae</taxon>
        <taxon>Dactylosporangium</taxon>
    </lineage>
</organism>
<dbReference type="RefSeq" id="WP_344617405.1">
    <property type="nucleotide sequence ID" value="NZ_BAAARV010000074.1"/>
</dbReference>
<gene>
    <name evidence="6" type="ORF">GCM10010170_075410</name>
</gene>
<dbReference type="SMART" id="SM00862">
    <property type="entry name" value="Trans_reg_C"/>
    <property type="match status" value="1"/>
</dbReference>
<dbReference type="Gene3D" id="6.10.250.690">
    <property type="match status" value="1"/>
</dbReference>
<evidence type="ECO:0000259" key="4">
    <source>
        <dbReference type="PROSITE" id="PS50110"/>
    </source>
</evidence>
<keyword evidence="2" id="KW-0597">Phosphoprotein</keyword>
<dbReference type="InterPro" id="IPR001867">
    <property type="entry name" value="OmpR/PhoB-type_DNA-bd"/>
</dbReference>
<dbReference type="EMBL" id="BAAARV010000074">
    <property type="protein sequence ID" value="GAA2372945.1"/>
    <property type="molecule type" value="Genomic_DNA"/>
</dbReference>
<dbReference type="Pfam" id="PF00072">
    <property type="entry name" value="Response_reg"/>
    <property type="match status" value="1"/>
</dbReference>
<name>A0ABP5UB11_9ACTN</name>
<keyword evidence="1 3" id="KW-0238">DNA-binding</keyword>
<evidence type="ECO:0000256" key="1">
    <source>
        <dbReference type="ARBA" id="ARBA00023125"/>
    </source>
</evidence>
<feature type="DNA-binding region" description="OmpR/PhoB-type" evidence="3">
    <location>
        <begin position="127"/>
        <end position="229"/>
    </location>
</feature>
<dbReference type="InterPro" id="IPR016032">
    <property type="entry name" value="Sig_transdc_resp-reg_C-effctor"/>
</dbReference>
<dbReference type="PROSITE" id="PS51755">
    <property type="entry name" value="OMPR_PHOB"/>
    <property type="match status" value="1"/>
</dbReference>
<evidence type="ECO:0000313" key="6">
    <source>
        <dbReference type="EMBL" id="GAA2372945.1"/>
    </source>
</evidence>
<dbReference type="Pfam" id="PF00486">
    <property type="entry name" value="Trans_reg_C"/>
    <property type="match status" value="1"/>
</dbReference>
<reference evidence="7" key="1">
    <citation type="journal article" date="2019" name="Int. J. Syst. Evol. Microbiol.">
        <title>The Global Catalogue of Microorganisms (GCM) 10K type strain sequencing project: providing services to taxonomists for standard genome sequencing and annotation.</title>
        <authorList>
            <consortium name="The Broad Institute Genomics Platform"/>
            <consortium name="The Broad Institute Genome Sequencing Center for Infectious Disease"/>
            <person name="Wu L."/>
            <person name="Ma J."/>
        </authorList>
    </citation>
    <scope>NUCLEOTIDE SEQUENCE [LARGE SCALE GENOMIC DNA]</scope>
    <source>
        <strain evidence="7">JCM 3272</strain>
    </source>
</reference>
<protein>
    <submittedName>
        <fullName evidence="6">Response regulator</fullName>
    </submittedName>
</protein>
<dbReference type="SUPFAM" id="SSF46894">
    <property type="entry name" value="C-terminal effector domain of the bipartite response regulators"/>
    <property type="match status" value="1"/>
</dbReference>
<comment type="caution">
    <text evidence="6">The sequence shown here is derived from an EMBL/GenBank/DDBJ whole genome shotgun (WGS) entry which is preliminary data.</text>
</comment>
<evidence type="ECO:0000259" key="5">
    <source>
        <dbReference type="PROSITE" id="PS51755"/>
    </source>
</evidence>
<proteinExistence type="predicted"/>
<dbReference type="InterPro" id="IPR001789">
    <property type="entry name" value="Sig_transdc_resp-reg_receiver"/>
</dbReference>
<dbReference type="Gene3D" id="3.40.50.2300">
    <property type="match status" value="1"/>
</dbReference>
<feature type="domain" description="OmpR/PhoB-type" evidence="5">
    <location>
        <begin position="127"/>
        <end position="229"/>
    </location>
</feature>
<dbReference type="Gene3D" id="1.10.10.10">
    <property type="entry name" value="Winged helix-like DNA-binding domain superfamily/Winged helix DNA-binding domain"/>
    <property type="match status" value="1"/>
</dbReference>
<accession>A0ABP5UB11</accession>
<dbReference type="SUPFAM" id="SSF52172">
    <property type="entry name" value="CheY-like"/>
    <property type="match status" value="1"/>
</dbReference>
<feature type="modified residue" description="4-aspartylphosphate" evidence="2">
    <location>
        <position position="54"/>
    </location>
</feature>
<dbReference type="PANTHER" id="PTHR48111:SF50">
    <property type="entry name" value="KDP OPERON TRANSCRIPTIONAL REGULATORY PROTEIN KDPE"/>
    <property type="match status" value="1"/>
</dbReference>
<dbReference type="PROSITE" id="PS50110">
    <property type="entry name" value="RESPONSE_REGULATORY"/>
    <property type="match status" value="1"/>
</dbReference>
<dbReference type="InterPro" id="IPR036388">
    <property type="entry name" value="WH-like_DNA-bd_sf"/>
</dbReference>
<dbReference type="InterPro" id="IPR011006">
    <property type="entry name" value="CheY-like_superfamily"/>
</dbReference>
<sequence>MTRTRILIVDDEPQLLRALRINLQARQYDVVTAGDGTTALRAAADQHPDVVVLDLGLPDLDGIEVLRTLRAWTPVPVVVLSGRLGSSEKVAALDAGADDYVTKPFSVDELLARLRAVSRRRAEPEPSSAVRIGDYEVDLAAHDVHRADDPVRRLHLTRTEWRLLELLLRNPGRLVAHRELLAHVWGPTYVEENHYLRQYMAQLRRKLESDPAHPRHLLTEPAMGYRFQP</sequence>